<dbReference type="InterPro" id="IPR009057">
    <property type="entry name" value="Homeodomain-like_sf"/>
</dbReference>
<protein>
    <recommendedName>
        <fullName evidence="4">HTH araC/xylS-type domain-containing protein</fullName>
    </recommendedName>
</protein>
<dbReference type="AlphaFoldDB" id="A0A1B2DCR6"/>
<accession>A0A1B2DCR6</accession>
<keyword evidence="1" id="KW-0805">Transcription regulation</keyword>
<dbReference type="Gene3D" id="1.10.10.60">
    <property type="entry name" value="Homeodomain-like"/>
    <property type="match status" value="2"/>
</dbReference>
<dbReference type="PROSITE" id="PS01124">
    <property type="entry name" value="HTH_ARAC_FAMILY_2"/>
    <property type="match status" value="1"/>
</dbReference>
<dbReference type="SUPFAM" id="SSF51215">
    <property type="entry name" value="Regulatory protein AraC"/>
    <property type="match status" value="1"/>
</dbReference>
<evidence type="ECO:0000256" key="1">
    <source>
        <dbReference type="ARBA" id="ARBA00023015"/>
    </source>
</evidence>
<dbReference type="SUPFAM" id="SSF46689">
    <property type="entry name" value="Homeodomain-like"/>
    <property type="match status" value="2"/>
</dbReference>
<feature type="domain" description="HTH araC/xylS-type" evidence="4">
    <location>
        <begin position="160"/>
        <end position="258"/>
    </location>
</feature>
<keyword evidence="3" id="KW-0804">Transcription</keyword>
<dbReference type="Gene3D" id="2.60.120.10">
    <property type="entry name" value="Jelly Rolls"/>
    <property type="match status" value="1"/>
</dbReference>
<gene>
    <name evidence="5" type="ORF">BBD42_02690</name>
</gene>
<evidence type="ECO:0000256" key="3">
    <source>
        <dbReference type="ARBA" id="ARBA00023163"/>
    </source>
</evidence>
<dbReference type="PANTHER" id="PTHR43280">
    <property type="entry name" value="ARAC-FAMILY TRANSCRIPTIONAL REGULATOR"/>
    <property type="match status" value="1"/>
</dbReference>
<dbReference type="EMBL" id="CP016808">
    <property type="protein sequence ID" value="ANY65492.1"/>
    <property type="molecule type" value="Genomic_DNA"/>
</dbReference>
<dbReference type="Pfam" id="PF02311">
    <property type="entry name" value="AraC_binding"/>
    <property type="match status" value="1"/>
</dbReference>
<organism evidence="5">
    <name type="scientific">Paenibacillus sp. BIHB 4019</name>
    <dbReference type="NCBI Taxonomy" id="1870819"/>
    <lineage>
        <taxon>Bacteria</taxon>
        <taxon>Bacillati</taxon>
        <taxon>Bacillota</taxon>
        <taxon>Bacilli</taxon>
        <taxon>Bacillales</taxon>
        <taxon>Paenibacillaceae</taxon>
        <taxon>Paenibacillus</taxon>
    </lineage>
</organism>
<proteinExistence type="predicted"/>
<keyword evidence="2" id="KW-0238">DNA-binding</keyword>
<sequence length="266" mass="31272">MNLTLQYIGKVLEQPDWNFPAHRHQHFSELIFVTKGEGVVTIAGERYAVQEGDLLVYNKGVMHEEYSSQNNPLALYYSGILHPAMEMLIPLECCPVMKTKEHKNTIQSLFDLLFEEAQHKRDQYQQATQQLLAVLVVWVHRLNKENTTLNKVRDAESLAIGIKEYLDIHYLRHLTLQDIATEFHLNPYYISHVFHRKYNDSPINYILNRRMAEARQLLVSTKLKISVIAHLLGYENANYFTILFTRLMTESPSQYRKRELRERINL</sequence>
<reference evidence="5" key="1">
    <citation type="submission" date="2016-08" db="EMBL/GenBank/DDBJ databases">
        <title>Complete Genome Seqeunce of Paenibacillus sp. BIHB 4019 from tea rhizoplane.</title>
        <authorList>
            <person name="Thakur R."/>
            <person name="Swarnkar M.K."/>
            <person name="Gulati A."/>
        </authorList>
    </citation>
    <scope>NUCLEOTIDE SEQUENCE [LARGE SCALE GENOMIC DNA]</scope>
    <source>
        <strain evidence="5">BIHB4019</strain>
    </source>
</reference>
<dbReference type="GO" id="GO:0043565">
    <property type="term" value="F:sequence-specific DNA binding"/>
    <property type="evidence" value="ECO:0007669"/>
    <property type="project" value="InterPro"/>
</dbReference>
<evidence type="ECO:0000313" key="5">
    <source>
        <dbReference type="EMBL" id="ANY65492.1"/>
    </source>
</evidence>
<dbReference type="InterPro" id="IPR003313">
    <property type="entry name" value="AraC-bd"/>
</dbReference>
<dbReference type="CDD" id="cd02208">
    <property type="entry name" value="cupin_RmlC-like"/>
    <property type="match status" value="1"/>
</dbReference>
<dbReference type="PANTHER" id="PTHR43280:SF28">
    <property type="entry name" value="HTH-TYPE TRANSCRIPTIONAL ACTIVATOR RHAS"/>
    <property type="match status" value="1"/>
</dbReference>
<evidence type="ECO:0000256" key="2">
    <source>
        <dbReference type="ARBA" id="ARBA00023125"/>
    </source>
</evidence>
<dbReference type="InterPro" id="IPR037923">
    <property type="entry name" value="HTH-like"/>
</dbReference>
<dbReference type="RefSeq" id="WP_172455371.1">
    <property type="nucleotide sequence ID" value="NZ_CP016808.1"/>
</dbReference>
<dbReference type="SMART" id="SM00342">
    <property type="entry name" value="HTH_ARAC"/>
    <property type="match status" value="1"/>
</dbReference>
<evidence type="ECO:0000259" key="4">
    <source>
        <dbReference type="PROSITE" id="PS01124"/>
    </source>
</evidence>
<dbReference type="Pfam" id="PF12833">
    <property type="entry name" value="HTH_18"/>
    <property type="match status" value="1"/>
</dbReference>
<name>A0A1B2DCR6_9BACL</name>
<dbReference type="InterPro" id="IPR018060">
    <property type="entry name" value="HTH_AraC"/>
</dbReference>
<dbReference type="GO" id="GO:0003700">
    <property type="term" value="F:DNA-binding transcription factor activity"/>
    <property type="evidence" value="ECO:0007669"/>
    <property type="project" value="InterPro"/>
</dbReference>
<dbReference type="InterPro" id="IPR014710">
    <property type="entry name" value="RmlC-like_jellyroll"/>
</dbReference>